<accession>A0A6M2BXF2</accession>
<dbReference type="FunFam" id="3.40.50.720:FF:000084">
    <property type="entry name" value="Short-chain dehydrogenase reductase"/>
    <property type="match status" value="1"/>
</dbReference>
<gene>
    <name evidence="2" type="ORF">G7Y85_19675</name>
</gene>
<dbReference type="PRINTS" id="PR00081">
    <property type="entry name" value="GDHRDH"/>
</dbReference>
<evidence type="ECO:0000313" key="2">
    <source>
        <dbReference type="EMBL" id="NGY07000.1"/>
    </source>
</evidence>
<reference evidence="2 3" key="1">
    <citation type="journal article" date="2014" name="Int. J. Syst. Evol. Microbiol.">
        <title>Solimonas terrae sp. nov., isolated from soil.</title>
        <authorList>
            <person name="Kim S.J."/>
            <person name="Moon J.Y."/>
            <person name="Weon H.Y."/>
            <person name="Ahn J.H."/>
            <person name="Chen W.M."/>
            <person name="Kwon S.W."/>
        </authorList>
    </citation>
    <scope>NUCLEOTIDE SEQUENCE [LARGE SCALE GENOMIC DNA]</scope>
    <source>
        <strain evidence="2 3">KIS83-12</strain>
    </source>
</reference>
<dbReference type="InterPro" id="IPR002347">
    <property type="entry name" value="SDR_fam"/>
</dbReference>
<comment type="similarity">
    <text evidence="1">Belongs to the short-chain dehydrogenases/reductases (SDR) family.</text>
</comment>
<dbReference type="GO" id="GO:0016616">
    <property type="term" value="F:oxidoreductase activity, acting on the CH-OH group of donors, NAD or NADP as acceptor"/>
    <property type="evidence" value="ECO:0007669"/>
    <property type="project" value="TreeGrafter"/>
</dbReference>
<dbReference type="Proteomes" id="UP000472676">
    <property type="component" value="Unassembled WGS sequence"/>
</dbReference>
<dbReference type="GO" id="GO:0030497">
    <property type="term" value="P:fatty acid elongation"/>
    <property type="evidence" value="ECO:0007669"/>
    <property type="project" value="TreeGrafter"/>
</dbReference>
<dbReference type="InterPro" id="IPR036291">
    <property type="entry name" value="NAD(P)-bd_dom_sf"/>
</dbReference>
<sequence length="261" mass="27744">MGRLQDKVAIVTGAGRGIGRGIALAYAKEGARVVVSSRSSAAVERVVAEICADKGKAIGMAVDVGDREAVFRMVEEAVQAYGAVDILVNNAQGFGPARSPAPAPVIQPLETLDEDEWEHTFRTGVQATLWGMKAVFPYMKTRGGKIINFASEFGIAGNPGSAAYNSNKEAVRGLSRTAAREWGPYGINVNLIIPMVRTDAMEALERADPDGMRAITQQIPLRRFGDSLKDAGPVAVFLACADSDYLTGMNVMLDGGHCLLT</sequence>
<dbReference type="EMBL" id="JAAMOW010000012">
    <property type="protein sequence ID" value="NGY07000.1"/>
    <property type="molecule type" value="Genomic_DNA"/>
</dbReference>
<name>A0A6M2BXF2_9GAMM</name>
<keyword evidence="3" id="KW-1185">Reference proteome</keyword>
<protein>
    <submittedName>
        <fullName evidence="2">SDR family oxidoreductase</fullName>
    </submittedName>
</protein>
<evidence type="ECO:0000313" key="3">
    <source>
        <dbReference type="Proteomes" id="UP000472676"/>
    </source>
</evidence>
<dbReference type="PANTHER" id="PTHR42760">
    <property type="entry name" value="SHORT-CHAIN DEHYDROGENASES/REDUCTASES FAMILY MEMBER"/>
    <property type="match status" value="1"/>
</dbReference>
<dbReference type="CDD" id="cd05233">
    <property type="entry name" value="SDR_c"/>
    <property type="match status" value="1"/>
</dbReference>
<proteinExistence type="inferred from homology"/>
<dbReference type="Gene3D" id="3.40.50.720">
    <property type="entry name" value="NAD(P)-binding Rossmann-like Domain"/>
    <property type="match status" value="1"/>
</dbReference>
<dbReference type="SUPFAM" id="SSF51735">
    <property type="entry name" value="NAD(P)-binding Rossmann-fold domains"/>
    <property type="match status" value="1"/>
</dbReference>
<dbReference type="PRINTS" id="PR00080">
    <property type="entry name" value="SDRFAMILY"/>
</dbReference>
<dbReference type="AlphaFoldDB" id="A0A6M2BXF2"/>
<evidence type="ECO:0000256" key="1">
    <source>
        <dbReference type="ARBA" id="ARBA00006484"/>
    </source>
</evidence>
<dbReference type="Pfam" id="PF13561">
    <property type="entry name" value="adh_short_C2"/>
    <property type="match status" value="1"/>
</dbReference>
<dbReference type="PANTHER" id="PTHR42760:SF40">
    <property type="entry name" value="3-OXOACYL-[ACYL-CARRIER-PROTEIN] REDUCTASE, CHLOROPLASTIC"/>
    <property type="match status" value="1"/>
</dbReference>
<dbReference type="RefSeq" id="WP_166261621.1">
    <property type="nucleotide sequence ID" value="NZ_JAAMOW010000012.1"/>
</dbReference>
<comment type="caution">
    <text evidence="2">The sequence shown here is derived from an EMBL/GenBank/DDBJ whole genome shotgun (WGS) entry which is preliminary data.</text>
</comment>
<organism evidence="2 3">
    <name type="scientific">Solimonas terrae</name>
    <dbReference type="NCBI Taxonomy" id="1396819"/>
    <lineage>
        <taxon>Bacteria</taxon>
        <taxon>Pseudomonadati</taxon>
        <taxon>Pseudomonadota</taxon>
        <taxon>Gammaproteobacteria</taxon>
        <taxon>Nevskiales</taxon>
        <taxon>Nevskiaceae</taxon>
        <taxon>Solimonas</taxon>
    </lineage>
</organism>